<dbReference type="GO" id="GO:0015631">
    <property type="term" value="F:tubulin binding"/>
    <property type="evidence" value="ECO:0007669"/>
    <property type="project" value="TreeGrafter"/>
</dbReference>
<dbReference type="InterPro" id="IPR053005">
    <property type="entry name" value="Nuclear_Pos-Cytoskel_Interact"/>
</dbReference>
<feature type="region of interest" description="Disordered" evidence="2">
    <location>
        <begin position="1"/>
        <end position="26"/>
    </location>
</feature>
<dbReference type="OrthoDB" id="2149224at2759"/>
<dbReference type="PANTHER" id="PTHR28190:SF1">
    <property type="entry name" value="NUCLEAR MIGRATION PROTEIN NUM1"/>
    <property type="match status" value="1"/>
</dbReference>
<keyword evidence="4" id="KW-1185">Reference proteome</keyword>
<reference evidence="3 4" key="1">
    <citation type="submission" date="2015-06" db="EMBL/GenBank/DDBJ databases">
        <title>Expansion of signal transduction pathways in fungi by whole-genome duplication.</title>
        <authorList>
            <consortium name="DOE Joint Genome Institute"/>
            <person name="Corrochano L.M."/>
            <person name="Kuo A."/>
            <person name="Marcet-Houben M."/>
            <person name="Polaino S."/>
            <person name="Salamov A."/>
            <person name="Villalobos J.M."/>
            <person name="Alvarez M.I."/>
            <person name="Avalos J."/>
            <person name="Benito E.P."/>
            <person name="Benoit I."/>
            <person name="Burger G."/>
            <person name="Camino L.P."/>
            <person name="Canovas D."/>
            <person name="Cerda-Olmedo E."/>
            <person name="Cheng J.-F."/>
            <person name="Dominguez A."/>
            <person name="Elias M."/>
            <person name="Eslava A.P."/>
            <person name="Glaser F."/>
            <person name="Grimwood J."/>
            <person name="Gutierrez G."/>
            <person name="Heitman J."/>
            <person name="Henrissat B."/>
            <person name="Iturriaga E.A."/>
            <person name="Lang B.F."/>
            <person name="Lavin J.L."/>
            <person name="Lee S."/>
            <person name="Li W."/>
            <person name="Lindquist E."/>
            <person name="Lopez-Garcia S."/>
            <person name="Luque E.M."/>
            <person name="Marcos A.T."/>
            <person name="Martin J."/>
            <person name="Mccluskey K."/>
            <person name="Medina H.R."/>
            <person name="Miralles-Duran A."/>
            <person name="Miyazaki A."/>
            <person name="Munoz-Torres E."/>
            <person name="Oguiza J.A."/>
            <person name="Ohm R."/>
            <person name="Olmedo M."/>
            <person name="Orejas M."/>
            <person name="Ortiz-Castellanos L."/>
            <person name="Pisabarro A.G."/>
            <person name="Rodriguez-Romero J."/>
            <person name="Ruiz-Herrera J."/>
            <person name="Ruiz-Vazquez R."/>
            <person name="Sanz C."/>
            <person name="Schackwitz W."/>
            <person name="Schmutz J."/>
            <person name="Shahriari M."/>
            <person name="Shelest E."/>
            <person name="Silva-Franco F."/>
            <person name="Soanes D."/>
            <person name="Syed K."/>
            <person name="Tagua V.G."/>
            <person name="Talbot N.J."/>
            <person name="Thon M."/>
            <person name="De Vries R.P."/>
            <person name="Wiebenga A."/>
            <person name="Yadav J.S."/>
            <person name="Braun E.L."/>
            <person name="Baker S."/>
            <person name="Garre V."/>
            <person name="Horwitz B."/>
            <person name="Torres-Martinez S."/>
            <person name="Idnurm A."/>
            <person name="Herrera-Estrella A."/>
            <person name="Gabaldon T."/>
            <person name="Grigoriev I.V."/>
        </authorList>
    </citation>
    <scope>NUCLEOTIDE SEQUENCE [LARGE SCALE GENOMIC DNA]</scope>
    <source>
        <strain evidence="3 4">CBS 277.49</strain>
    </source>
</reference>
<dbReference type="PANTHER" id="PTHR28190">
    <property type="entry name" value="NUCLEAR MIGRATION PROTEIN NUM1"/>
    <property type="match status" value="1"/>
</dbReference>
<dbReference type="GO" id="GO:0005938">
    <property type="term" value="C:cell cortex"/>
    <property type="evidence" value="ECO:0007669"/>
    <property type="project" value="TreeGrafter"/>
</dbReference>
<name>A0A168KMG2_MUCCL</name>
<evidence type="ECO:0000313" key="4">
    <source>
        <dbReference type="Proteomes" id="UP000077051"/>
    </source>
</evidence>
<dbReference type="STRING" id="747725.A0A168KMG2"/>
<sequence>MVASSPSSNELASINKANNRKSTSSDIELATEIGQGLLSEVRRMQSVLQERQETLIQLEHEKTDHQQRIVDLIKQLRFKNETEERLKEDIWNLELTKQDLSHQI</sequence>
<dbReference type="GO" id="GO:0000226">
    <property type="term" value="P:microtubule cytoskeleton organization"/>
    <property type="evidence" value="ECO:0007669"/>
    <property type="project" value="TreeGrafter"/>
</dbReference>
<proteinExistence type="predicted"/>
<comment type="caution">
    <text evidence="3">The sequence shown here is derived from an EMBL/GenBank/DDBJ whole genome shotgun (WGS) entry which is preliminary data.</text>
</comment>
<gene>
    <name evidence="3" type="ORF">MUCCIDRAFT_144010</name>
</gene>
<evidence type="ECO:0000313" key="3">
    <source>
        <dbReference type="EMBL" id="OAD02557.1"/>
    </source>
</evidence>
<evidence type="ECO:0000256" key="2">
    <source>
        <dbReference type="SAM" id="MobiDB-lite"/>
    </source>
</evidence>
<feature type="coiled-coil region" evidence="1">
    <location>
        <begin position="41"/>
        <end position="103"/>
    </location>
</feature>
<dbReference type="VEuPathDB" id="FungiDB:MUCCIDRAFT_144010"/>
<feature type="non-terminal residue" evidence="3">
    <location>
        <position position="104"/>
    </location>
</feature>
<evidence type="ECO:0000256" key="1">
    <source>
        <dbReference type="SAM" id="Coils"/>
    </source>
</evidence>
<dbReference type="AlphaFoldDB" id="A0A168KMG2"/>
<dbReference type="EMBL" id="AMYB01000005">
    <property type="protein sequence ID" value="OAD02557.1"/>
    <property type="molecule type" value="Genomic_DNA"/>
</dbReference>
<keyword evidence="1" id="KW-0175">Coiled coil</keyword>
<dbReference type="Proteomes" id="UP000077051">
    <property type="component" value="Unassembled WGS sequence"/>
</dbReference>
<accession>A0A168KMG2</accession>
<dbReference type="GO" id="GO:0005739">
    <property type="term" value="C:mitochondrion"/>
    <property type="evidence" value="ECO:0007669"/>
    <property type="project" value="TreeGrafter"/>
</dbReference>
<protein>
    <submittedName>
        <fullName evidence="3">Uncharacterized protein</fullName>
    </submittedName>
</protein>
<organism evidence="3 4">
    <name type="scientific">Mucor lusitanicus CBS 277.49</name>
    <dbReference type="NCBI Taxonomy" id="747725"/>
    <lineage>
        <taxon>Eukaryota</taxon>
        <taxon>Fungi</taxon>
        <taxon>Fungi incertae sedis</taxon>
        <taxon>Mucoromycota</taxon>
        <taxon>Mucoromycotina</taxon>
        <taxon>Mucoromycetes</taxon>
        <taxon>Mucorales</taxon>
        <taxon>Mucorineae</taxon>
        <taxon>Mucoraceae</taxon>
        <taxon>Mucor</taxon>
    </lineage>
</organism>